<evidence type="ECO:0000313" key="3">
    <source>
        <dbReference type="EMBL" id="KAK7092899.1"/>
    </source>
</evidence>
<name>A0AAN9G2W6_9CAEN</name>
<gene>
    <name evidence="3" type="ORF">V1264_008575</name>
</gene>
<keyword evidence="2" id="KW-1133">Transmembrane helix</keyword>
<dbReference type="PANTHER" id="PTHR31777:SF0">
    <property type="entry name" value="TRANSMEMBRANE PROTEIN 169"/>
    <property type="match status" value="1"/>
</dbReference>
<evidence type="ECO:0008006" key="5">
    <source>
        <dbReference type="Google" id="ProtNLM"/>
    </source>
</evidence>
<dbReference type="Pfam" id="PF15052">
    <property type="entry name" value="TMEM169"/>
    <property type="match status" value="1"/>
</dbReference>
<feature type="transmembrane region" description="Helical" evidence="2">
    <location>
        <begin position="96"/>
        <end position="118"/>
    </location>
</feature>
<organism evidence="3 4">
    <name type="scientific">Littorina saxatilis</name>
    <dbReference type="NCBI Taxonomy" id="31220"/>
    <lineage>
        <taxon>Eukaryota</taxon>
        <taxon>Metazoa</taxon>
        <taxon>Spiralia</taxon>
        <taxon>Lophotrochozoa</taxon>
        <taxon>Mollusca</taxon>
        <taxon>Gastropoda</taxon>
        <taxon>Caenogastropoda</taxon>
        <taxon>Littorinimorpha</taxon>
        <taxon>Littorinoidea</taxon>
        <taxon>Littorinidae</taxon>
        <taxon>Littorina</taxon>
    </lineage>
</organism>
<accession>A0AAN9G2W6</accession>
<dbReference type="EMBL" id="JBAMIC010000021">
    <property type="protein sequence ID" value="KAK7092899.1"/>
    <property type="molecule type" value="Genomic_DNA"/>
</dbReference>
<feature type="compositionally biased region" description="Polar residues" evidence="1">
    <location>
        <begin position="1"/>
        <end position="12"/>
    </location>
</feature>
<dbReference type="AlphaFoldDB" id="A0AAN9G2W6"/>
<dbReference type="PANTHER" id="PTHR31777">
    <property type="entry name" value="TRANSMEMBRANE PROTEIN 169"/>
    <property type="match status" value="1"/>
</dbReference>
<feature type="compositionally biased region" description="Polar residues" evidence="1">
    <location>
        <begin position="34"/>
        <end position="43"/>
    </location>
</feature>
<evidence type="ECO:0000256" key="2">
    <source>
        <dbReference type="SAM" id="Phobius"/>
    </source>
</evidence>
<feature type="transmembrane region" description="Helical" evidence="2">
    <location>
        <begin position="182"/>
        <end position="203"/>
    </location>
</feature>
<reference evidence="3 4" key="1">
    <citation type="submission" date="2024-02" db="EMBL/GenBank/DDBJ databases">
        <title>Chromosome-scale genome assembly of the rough periwinkle Littorina saxatilis.</title>
        <authorList>
            <person name="De Jode A."/>
            <person name="Faria R."/>
            <person name="Formenti G."/>
            <person name="Sims Y."/>
            <person name="Smith T.P."/>
            <person name="Tracey A."/>
            <person name="Wood J.M.D."/>
            <person name="Zagrodzka Z.B."/>
            <person name="Johannesson K."/>
            <person name="Butlin R.K."/>
            <person name="Leder E.H."/>
        </authorList>
    </citation>
    <scope>NUCLEOTIDE SEQUENCE [LARGE SCALE GENOMIC DNA]</scope>
    <source>
        <strain evidence="3">Snail1</strain>
        <tissue evidence="3">Muscle</tissue>
    </source>
</reference>
<keyword evidence="2" id="KW-0472">Membrane</keyword>
<evidence type="ECO:0000313" key="4">
    <source>
        <dbReference type="Proteomes" id="UP001374579"/>
    </source>
</evidence>
<feature type="transmembrane region" description="Helical" evidence="2">
    <location>
        <begin position="139"/>
        <end position="162"/>
    </location>
</feature>
<keyword evidence="2" id="KW-0812">Transmembrane</keyword>
<dbReference type="InterPro" id="IPR029386">
    <property type="entry name" value="TMEM169"/>
</dbReference>
<dbReference type="Proteomes" id="UP001374579">
    <property type="component" value="Unassembled WGS sequence"/>
</dbReference>
<evidence type="ECO:0000256" key="1">
    <source>
        <dbReference type="SAM" id="MobiDB-lite"/>
    </source>
</evidence>
<keyword evidence="4" id="KW-1185">Reference proteome</keyword>
<proteinExistence type="predicted"/>
<comment type="caution">
    <text evidence="3">The sequence shown here is derived from an EMBL/GenBank/DDBJ whole genome shotgun (WGS) entry which is preliminary data.</text>
</comment>
<feature type="region of interest" description="Disordered" evidence="1">
    <location>
        <begin position="1"/>
        <end position="50"/>
    </location>
</feature>
<protein>
    <recommendedName>
        <fullName evidence="5">Transmembrane protein 169</fullName>
    </recommendedName>
</protein>
<sequence>MVESGPQPTGSEANKAEWMELTRPLAKRRPPSNPGQHTLTMSGTVKRGNQVGSPVDVELELTDIEFRRLTSRDASTDRKCSCGSDQGPHVTLLSVLFVPLAFLSSLCVSFYYSAMTWYNFYVYFSDEKTIWHKVSVCPLLILSFPFWASLTALGIGLYASVVQISWVLESWLLQIRDFEKGFYAWFCCAVGLSQCCPYEIVVLDEDENFPDRS</sequence>